<keyword evidence="2" id="KW-0732">Signal</keyword>
<evidence type="ECO:0000313" key="4">
    <source>
        <dbReference type="Proteomes" id="UP000193411"/>
    </source>
</evidence>
<name>A0A1Y2HFN6_9FUNG</name>
<proteinExistence type="predicted"/>
<dbReference type="EMBL" id="MCFL01000036">
    <property type="protein sequence ID" value="ORZ33397.1"/>
    <property type="molecule type" value="Genomic_DNA"/>
</dbReference>
<accession>A0A1Y2HFN6</accession>
<feature type="region of interest" description="Disordered" evidence="1">
    <location>
        <begin position="194"/>
        <end position="214"/>
    </location>
</feature>
<feature type="signal peptide" evidence="2">
    <location>
        <begin position="1"/>
        <end position="18"/>
    </location>
</feature>
<dbReference type="Proteomes" id="UP000193411">
    <property type="component" value="Unassembled WGS sequence"/>
</dbReference>
<keyword evidence="4" id="KW-1185">Reference proteome</keyword>
<comment type="caution">
    <text evidence="3">The sequence shown here is derived from an EMBL/GenBank/DDBJ whole genome shotgun (WGS) entry which is preliminary data.</text>
</comment>
<feature type="region of interest" description="Disordered" evidence="1">
    <location>
        <begin position="44"/>
        <end position="63"/>
    </location>
</feature>
<feature type="chain" id="PRO_5012305238" evidence="2">
    <location>
        <begin position="19"/>
        <end position="231"/>
    </location>
</feature>
<evidence type="ECO:0000256" key="1">
    <source>
        <dbReference type="SAM" id="MobiDB-lite"/>
    </source>
</evidence>
<evidence type="ECO:0000256" key="2">
    <source>
        <dbReference type="SAM" id="SignalP"/>
    </source>
</evidence>
<organism evidence="3 4">
    <name type="scientific">Catenaria anguillulae PL171</name>
    <dbReference type="NCBI Taxonomy" id="765915"/>
    <lineage>
        <taxon>Eukaryota</taxon>
        <taxon>Fungi</taxon>
        <taxon>Fungi incertae sedis</taxon>
        <taxon>Blastocladiomycota</taxon>
        <taxon>Blastocladiomycetes</taxon>
        <taxon>Blastocladiales</taxon>
        <taxon>Catenariaceae</taxon>
        <taxon>Catenaria</taxon>
    </lineage>
</organism>
<reference evidence="3 4" key="1">
    <citation type="submission" date="2016-07" db="EMBL/GenBank/DDBJ databases">
        <title>Pervasive Adenine N6-methylation of Active Genes in Fungi.</title>
        <authorList>
            <consortium name="DOE Joint Genome Institute"/>
            <person name="Mondo S.J."/>
            <person name="Dannebaum R.O."/>
            <person name="Kuo R.C."/>
            <person name="Labutti K."/>
            <person name="Haridas S."/>
            <person name="Kuo A."/>
            <person name="Salamov A."/>
            <person name="Ahrendt S.R."/>
            <person name="Lipzen A."/>
            <person name="Sullivan W."/>
            <person name="Andreopoulos W.B."/>
            <person name="Clum A."/>
            <person name="Lindquist E."/>
            <person name="Daum C."/>
            <person name="Ramamoorthy G.K."/>
            <person name="Gryganskyi A."/>
            <person name="Culley D."/>
            <person name="Magnuson J.K."/>
            <person name="James T.Y."/>
            <person name="O'Malley M.A."/>
            <person name="Stajich J.E."/>
            <person name="Spatafora J.W."/>
            <person name="Visel A."/>
            <person name="Grigoriev I.V."/>
        </authorList>
    </citation>
    <scope>NUCLEOTIDE SEQUENCE [LARGE SCALE GENOMIC DNA]</scope>
    <source>
        <strain evidence="3 4">PL171</strain>
    </source>
</reference>
<dbReference type="AlphaFoldDB" id="A0A1Y2HFN6"/>
<evidence type="ECO:0000313" key="3">
    <source>
        <dbReference type="EMBL" id="ORZ33397.1"/>
    </source>
</evidence>
<protein>
    <submittedName>
        <fullName evidence="3">Uncharacterized protein</fullName>
    </submittedName>
</protein>
<gene>
    <name evidence="3" type="ORF">BCR44DRAFT_53835</name>
</gene>
<sequence>MFVCYIVIFLRIRRVVVAKSKTLVASEAHSSVLATSTRHVLSASSSAKDSGSSRQKSLRGSGSASSLRSAFAAAKASSIKFNTNRRHGSQQMSKESQLQRRIAMRGALALISDGALSHSTLTAIPAFIPILIVCIWTTITARRADATLSATVPLGIFLNAILDPVIAMSQDKILRRAVLELFWIRAAPKDLTESSQAAMEQPQARGADGNQFVSVFTNGAPSVEESHIEQS</sequence>